<name>A0A9D1GIB8_9FIRM</name>
<feature type="transmembrane region" description="Helical" evidence="1">
    <location>
        <begin position="41"/>
        <end position="63"/>
    </location>
</feature>
<organism evidence="2 3">
    <name type="scientific">Candidatus Caccovicinus merdipullorum</name>
    <dbReference type="NCBI Taxonomy" id="2840724"/>
    <lineage>
        <taxon>Bacteria</taxon>
        <taxon>Bacillati</taxon>
        <taxon>Bacillota</taxon>
        <taxon>Clostridia</taxon>
        <taxon>Eubacteriales</taxon>
        <taxon>Candidatus Caccovicinus</taxon>
    </lineage>
</organism>
<keyword evidence="1" id="KW-0812">Transmembrane</keyword>
<feature type="transmembrane region" description="Helical" evidence="1">
    <location>
        <begin position="95"/>
        <end position="116"/>
    </location>
</feature>
<reference evidence="2" key="2">
    <citation type="journal article" date="2021" name="PeerJ">
        <title>Extensive microbial diversity within the chicken gut microbiome revealed by metagenomics and culture.</title>
        <authorList>
            <person name="Gilroy R."/>
            <person name="Ravi A."/>
            <person name="Getino M."/>
            <person name="Pursley I."/>
            <person name="Horton D.L."/>
            <person name="Alikhan N.F."/>
            <person name="Baker D."/>
            <person name="Gharbi K."/>
            <person name="Hall N."/>
            <person name="Watson M."/>
            <person name="Adriaenssens E.M."/>
            <person name="Foster-Nyarko E."/>
            <person name="Jarju S."/>
            <person name="Secka A."/>
            <person name="Antonio M."/>
            <person name="Oren A."/>
            <person name="Chaudhuri R.R."/>
            <person name="La Ragione R."/>
            <person name="Hildebrand F."/>
            <person name="Pallen M.J."/>
        </authorList>
    </citation>
    <scope>NUCLEOTIDE SEQUENCE</scope>
    <source>
        <strain evidence="2">CHK123-3438</strain>
    </source>
</reference>
<feature type="transmembrane region" description="Helical" evidence="1">
    <location>
        <begin position="12"/>
        <end position="35"/>
    </location>
</feature>
<keyword evidence="1" id="KW-0472">Membrane</keyword>
<comment type="caution">
    <text evidence="2">The sequence shown here is derived from an EMBL/GenBank/DDBJ whole genome shotgun (WGS) entry which is preliminary data.</text>
</comment>
<evidence type="ECO:0000313" key="3">
    <source>
        <dbReference type="Proteomes" id="UP000886860"/>
    </source>
</evidence>
<evidence type="ECO:0000256" key="1">
    <source>
        <dbReference type="SAM" id="Phobius"/>
    </source>
</evidence>
<dbReference type="Pfam" id="PF12679">
    <property type="entry name" value="ABC2_membrane_2"/>
    <property type="match status" value="1"/>
</dbReference>
<feature type="transmembrane region" description="Helical" evidence="1">
    <location>
        <begin position="128"/>
        <end position="148"/>
    </location>
</feature>
<keyword evidence="1" id="KW-1133">Transmembrane helix</keyword>
<feature type="transmembrane region" description="Helical" evidence="1">
    <location>
        <begin position="178"/>
        <end position="202"/>
    </location>
</feature>
<feature type="transmembrane region" description="Helical" evidence="1">
    <location>
        <begin position="155"/>
        <end position="172"/>
    </location>
</feature>
<dbReference type="AlphaFoldDB" id="A0A9D1GIB8"/>
<accession>A0A9D1GIB8</accession>
<dbReference type="GO" id="GO:0140359">
    <property type="term" value="F:ABC-type transporter activity"/>
    <property type="evidence" value="ECO:0007669"/>
    <property type="project" value="InterPro"/>
</dbReference>
<dbReference type="EMBL" id="DVKS01000067">
    <property type="protein sequence ID" value="HIT41251.1"/>
    <property type="molecule type" value="Genomic_DNA"/>
</dbReference>
<protein>
    <submittedName>
        <fullName evidence="2">ABC transporter permease subunit</fullName>
    </submittedName>
</protein>
<feature type="transmembrane region" description="Helical" evidence="1">
    <location>
        <begin position="261"/>
        <end position="278"/>
    </location>
</feature>
<proteinExistence type="predicted"/>
<dbReference type="Proteomes" id="UP000886860">
    <property type="component" value="Unassembled WGS sequence"/>
</dbReference>
<gene>
    <name evidence="2" type="ORF">IAB60_03955</name>
</gene>
<evidence type="ECO:0000313" key="2">
    <source>
        <dbReference type="EMBL" id="HIT41251.1"/>
    </source>
</evidence>
<reference evidence="2" key="1">
    <citation type="submission" date="2020-10" db="EMBL/GenBank/DDBJ databases">
        <authorList>
            <person name="Gilroy R."/>
        </authorList>
    </citation>
    <scope>NUCLEOTIDE SEQUENCE</scope>
    <source>
        <strain evidence="2">CHK123-3438</strain>
    </source>
</reference>
<feature type="transmembrane region" description="Helical" evidence="1">
    <location>
        <begin position="209"/>
        <end position="228"/>
    </location>
</feature>
<dbReference type="GO" id="GO:0005886">
    <property type="term" value="C:plasma membrane"/>
    <property type="evidence" value="ECO:0007669"/>
    <property type="project" value="UniProtKB-SubCell"/>
</dbReference>
<sequence length="288" mass="32130">MRAIYKRELKSYFDSMIGYLFIAFLVFFLGIYFLAYNLSGGYPYFSAALSGLTTMMMIAVPILTMRSFSEDRKNKTDQLLFTAPVSVWGIVWGKYLSMVTVFAIPTAVFCLCPLIIRANGTAYLAADYGSLLAFFLMGCVFIAIGMWISSMTESLVVAAVGTFGVLLLLLLWPSLVSFIPSSAFASFAGFWIIWSLAVFAFYRITESEAVSAALEAAGTVVLAVLYIWKKSVFEYALVRALEAIAVEDVFERFVIDQTFDLGGLLFYLSLIGLFLFLTSQSLEKRRWS</sequence>